<dbReference type="OrthoDB" id="5857768at2759"/>
<accession>A0A2G9V2G2</accession>
<feature type="compositionally biased region" description="Basic and acidic residues" evidence="2">
    <location>
        <begin position="93"/>
        <end position="103"/>
    </location>
</feature>
<organism evidence="3 4">
    <name type="scientific">Teladorsagia circumcincta</name>
    <name type="common">Brown stomach worm</name>
    <name type="synonym">Ostertagia circumcincta</name>
    <dbReference type="NCBI Taxonomy" id="45464"/>
    <lineage>
        <taxon>Eukaryota</taxon>
        <taxon>Metazoa</taxon>
        <taxon>Ecdysozoa</taxon>
        <taxon>Nematoda</taxon>
        <taxon>Chromadorea</taxon>
        <taxon>Rhabditida</taxon>
        <taxon>Rhabditina</taxon>
        <taxon>Rhabditomorpha</taxon>
        <taxon>Strongyloidea</taxon>
        <taxon>Trichostrongylidae</taxon>
        <taxon>Teladorsagia</taxon>
    </lineage>
</organism>
<name>A0A2G9V2G2_TELCI</name>
<evidence type="ECO:0000256" key="1">
    <source>
        <dbReference type="SAM" id="Coils"/>
    </source>
</evidence>
<dbReference type="Proteomes" id="UP000230423">
    <property type="component" value="Unassembled WGS sequence"/>
</dbReference>
<dbReference type="EMBL" id="KZ345035">
    <property type="protein sequence ID" value="PIO76699.1"/>
    <property type="molecule type" value="Genomic_DNA"/>
</dbReference>
<evidence type="ECO:0000256" key="2">
    <source>
        <dbReference type="SAM" id="MobiDB-lite"/>
    </source>
</evidence>
<protein>
    <submittedName>
        <fullName evidence="3">Uncharacterized protein</fullName>
    </submittedName>
</protein>
<feature type="compositionally biased region" description="Polar residues" evidence="2">
    <location>
        <begin position="19"/>
        <end position="36"/>
    </location>
</feature>
<feature type="compositionally biased region" description="Polar residues" evidence="2">
    <location>
        <begin position="104"/>
        <end position="116"/>
    </location>
</feature>
<evidence type="ECO:0000313" key="4">
    <source>
        <dbReference type="Proteomes" id="UP000230423"/>
    </source>
</evidence>
<keyword evidence="4" id="KW-1185">Reference proteome</keyword>
<feature type="region of interest" description="Disordered" evidence="2">
    <location>
        <begin position="1"/>
        <end position="131"/>
    </location>
</feature>
<proteinExistence type="predicted"/>
<keyword evidence="1" id="KW-0175">Coiled coil</keyword>
<feature type="coiled-coil region" evidence="1">
    <location>
        <begin position="164"/>
        <end position="290"/>
    </location>
</feature>
<dbReference type="AlphaFoldDB" id="A0A2G9V2G2"/>
<gene>
    <name evidence="3" type="ORF">TELCIR_01215</name>
</gene>
<reference evidence="3 4" key="1">
    <citation type="submission" date="2015-09" db="EMBL/GenBank/DDBJ databases">
        <title>Draft genome of the parasitic nematode Teladorsagia circumcincta isolate WARC Sus (inbred).</title>
        <authorList>
            <person name="Mitreva M."/>
        </authorList>
    </citation>
    <scope>NUCLEOTIDE SEQUENCE [LARGE SCALE GENOMIC DNA]</scope>
    <source>
        <strain evidence="3 4">S</strain>
    </source>
</reference>
<evidence type="ECO:0000313" key="3">
    <source>
        <dbReference type="EMBL" id="PIO76699.1"/>
    </source>
</evidence>
<sequence length="603" mass="68856">MMTNYSFSGPAVASPSPMLASTPQPGSDWDSPSSSRPVPALETSILGDVTNVNDTPESRRRVQDAADQFLPVRENNESQPVNRRAQGSAAPHPRGDQTRKDSNAKSSAATRSTIPSSRGAFRPEMSRTGQDMPRYTEVERKLVEQLRNAIAHLDLADMEQQMRAKELEIAYERFRDDVREFEAEKESEKERVQRVRRQLEREKRIANKDGAERDKEVAEQIEELMKTISQKDRQISTLRLRLRKAEEQAESKDKELTENNKKVERLEKGCKTLQRQLAQLRGNYAKQTQEMAAELQAARTHNARRRGTVERSKCVSWADKTAPASLLSDGATPKKGSYLMELVEEGAAYFGPCRLFKNGVGDWTKVTTTECGCDLYEYSNSDIRWLSCDRSVEINYFGIMGATVITYVNGCSIRYFNNGQVDLFQSLYQRANDKRYISDGMHSIELYRLSGEISRFDSITKQRTETMLHGDRSRYVEIFDSSGSCLRIEGSNKSWQQFGERSTYRGYPSDRHVYNHSNVEPEWIEPEYNARRCPDGSLKVKFANVMVCCLGVEDVGYVKHTTRLENGSERKRMCVEWGHVARARQRQIEARKCQQMTALNATM</sequence>